<evidence type="ECO:0000313" key="11">
    <source>
        <dbReference type="EMBL" id="OUP51642.1"/>
    </source>
</evidence>
<comment type="cofactor">
    <cofactor evidence="8">
        <name>Mg(2+)</name>
        <dbReference type="ChEBI" id="CHEBI:18420"/>
    </cofactor>
</comment>
<dbReference type="PROSITE" id="PS51705">
    <property type="entry name" value="G_HFLX"/>
    <property type="match status" value="1"/>
</dbReference>
<feature type="binding site" evidence="7">
    <location>
        <begin position="343"/>
        <end position="345"/>
    </location>
    <ligand>
        <name>GTP</name>
        <dbReference type="ChEBI" id="CHEBI:37565"/>
    </ligand>
</feature>
<comment type="similarity">
    <text evidence="6">Belongs to the TRAFAC class OBG-HflX-like GTPase superfamily. HflX GTPase family.</text>
</comment>
<dbReference type="RefSeq" id="WP_087374261.1">
    <property type="nucleotide sequence ID" value="NZ_NFKK01000019.1"/>
</dbReference>
<feature type="binding site" evidence="8">
    <location>
        <position position="219"/>
    </location>
    <ligand>
        <name>Mg(2+)</name>
        <dbReference type="ChEBI" id="CHEBI:18420"/>
    </ligand>
</feature>
<evidence type="ECO:0000256" key="9">
    <source>
        <dbReference type="SAM" id="Coils"/>
    </source>
</evidence>
<feature type="binding site" evidence="7">
    <location>
        <begin position="259"/>
        <end position="262"/>
    </location>
    <ligand>
        <name>GTP</name>
        <dbReference type="ChEBI" id="CHEBI:37565"/>
    </ligand>
</feature>
<keyword evidence="1 6" id="KW-0963">Cytoplasm</keyword>
<evidence type="ECO:0000256" key="3">
    <source>
        <dbReference type="ARBA" id="ARBA00022741"/>
    </source>
</evidence>
<comment type="function">
    <text evidence="6">GTPase that associates with the 50S ribosomal subunit and may have a role during protein synthesis or ribosome biogenesis.</text>
</comment>
<dbReference type="Gene3D" id="6.10.250.2860">
    <property type="match status" value="1"/>
</dbReference>
<dbReference type="InterPro" id="IPR016496">
    <property type="entry name" value="GTPase_HflX"/>
</dbReference>
<organism evidence="11 12">
    <name type="scientific">Butyricicoccus pullicaecorum</name>
    <dbReference type="NCBI Taxonomy" id="501571"/>
    <lineage>
        <taxon>Bacteria</taxon>
        <taxon>Bacillati</taxon>
        <taxon>Bacillota</taxon>
        <taxon>Clostridia</taxon>
        <taxon>Eubacteriales</taxon>
        <taxon>Butyricicoccaceae</taxon>
        <taxon>Butyricicoccus</taxon>
    </lineage>
</organism>
<dbReference type="Proteomes" id="UP000195897">
    <property type="component" value="Unassembled WGS sequence"/>
</dbReference>
<evidence type="ECO:0000256" key="7">
    <source>
        <dbReference type="PIRSR" id="PIRSR006809-1"/>
    </source>
</evidence>
<dbReference type="EMBL" id="NFKK01000019">
    <property type="protein sequence ID" value="OUP51642.1"/>
    <property type="molecule type" value="Genomic_DNA"/>
</dbReference>
<dbReference type="InterPro" id="IPR032305">
    <property type="entry name" value="GTP-bd_M"/>
</dbReference>
<dbReference type="GO" id="GO:0043022">
    <property type="term" value="F:ribosome binding"/>
    <property type="evidence" value="ECO:0007669"/>
    <property type="project" value="TreeGrafter"/>
</dbReference>
<dbReference type="GO" id="GO:0005737">
    <property type="term" value="C:cytoplasm"/>
    <property type="evidence" value="ECO:0007669"/>
    <property type="project" value="UniProtKB-SubCell"/>
</dbReference>
<dbReference type="HAMAP" id="MF_00900">
    <property type="entry name" value="GTPase_HflX"/>
    <property type="match status" value="1"/>
</dbReference>
<evidence type="ECO:0000313" key="12">
    <source>
        <dbReference type="Proteomes" id="UP000195897"/>
    </source>
</evidence>
<dbReference type="Gene3D" id="3.40.50.11060">
    <property type="entry name" value="GTPase HflX, N-terminal domain"/>
    <property type="match status" value="1"/>
</dbReference>
<dbReference type="SUPFAM" id="SSF52540">
    <property type="entry name" value="P-loop containing nucleoside triphosphate hydrolases"/>
    <property type="match status" value="1"/>
</dbReference>
<dbReference type="PRINTS" id="PR00326">
    <property type="entry name" value="GTP1OBG"/>
</dbReference>
<evidence type="ECO:0000256" key="6">
    <source>
        <dbReference type="HAMAP-Rule" id="MF_00900"/>
    </source>
</evidence>
<proteinExistence type="inferred from homology"/>
<protein>
    <recommendedName>
        <fullName evidence="6">GTPase HflX</fullName>
    </recommendedName>
    <alternativeName>
        <fullName evidence="6">GTP-binding protein HflX</fullName>
    </alternativeName>
</protein>
<evidence type="ECO:0000256" key="1">
    <source>
        <dbReference type="ARBA" id="ARBA00022490"/>
    </source>
</evidence>
<evidence type="ECO:0000256" key="2">
    <source>
        <dbReference type="ARBA" id="ARBA00022723"/>
    </source>
</evidence>
<keyword evidence="3 6" id="KW-0547">Nucleotide-binding</keyword>
<dbReference type="InterPro" id="IPR042108">
    <property type="entry name" value="GTPase_HflX_N_sf"/>
</dbReference>
<keyword evidence="4 8" id="KW-0460">Magnesium</keyword>
<dbReference type="GO" id="GO:0003924">
    <property type="term" value="F:GTPase activity"/>
    <property type="evidence" value="ECO:0007669"/>
    <property type="project" value="UniProtKB-UniRule"/>
</dbReference>
<feature type="domain" description="Hflx-type G" evidence="10">
    <location>
        <begin position="206"/>
        <end position="365"/>
    </location>
</feature>
<dbReference type="PANTHER" id="PTHR10229:SF0">
    <property type="entry name" value="GTP-BINDING PROTEIN 6-RELATED"/>
    <property type="match status" value="1"/>
</dbReference>
<dbReference type="GO" id="GO:0005525">
    <property type="term" value="F:GTP binding"/>
    <property type="evidence" value="ECO:0007669"/>
    <property type="project" value="UniProtKB-UniRule"/>
</dbReference>
<sequence length="421" mass="46702">MMEMEFDKPKKERAVLVGLRCHSFGMDENADEETLAELAALVETAGAETVAMTLQTRPAPDARTFIGEGKAQEVKELAEANEADLIIFDNELSPSQMRVLEEMTDKTVLDRSALILDIFAQRARTGEGKLQVELAQYQYILPRLAGLGHAMSRLGGGIGTRGPGESKLESDRRHIRRRIDKLREDLEQVRQVRAVQRRQRKKTELPLVAIVGYTNAGKSTLLNLLTDAGIEANDRLFDTLDPTTRKKRISDTQEILLSDTVGFIRKLPHHLVSAFKATLEELAYADLLLHVVDVSDPNWEIHAATVDKVIEQLGAQEIPRVMVYNKADKCDELPVARDGVLFSAKTGEGTEALLAAIEKALGRGKHEMHLCIPYSDGAALDVLHREGQVKSIEYGEAGTLVTVIVDDKLCGQMQKYRVEEA</sequence>
<gene>
    <name evidence="6" type="primary">hflX</name>
    <name evidence="11" type="ORF">B5F17_12405</name>
</gene>
<dbReference type="InterPro" id="IPR030394">
    <property type="entry name" value="G_HFLX_dom"/>
</dbReference>
<feature type="binding site" evidence="7">
    <location>
        <begin position="212"/>
        <end position="219"/>
    </location>
    <ligand>
        <name>GTP</name>
        <dbReference type="ChEBI" id="CHEBI:37565"/>
    </ligand>
</feature>
<comment type="caution">
    <text evidence="11">The sequence shown here is derived from an EMBL/GenBank/DDBJ whole genome shotgun (WGS) entry which is preliminary data.</text>
</comment>
<keyword evidence="2 8" id="KW-0479">Metal-binding</keyword>
<keyword evidence="5 6" id="KW-0342">GTP-binding</keyword>
<feature type="binding site" evidence="7">
    <location>
        <begin position="237"/>
        <end position="241"/>
    </location>
    <ligand>
        <name>GTP</name>
        <dbReference type="ChEBI" id="CHEBI:37565"/>
    </ligand>
</feature>
<comment type="subunit">
    <text evidence="6">Monomer. Associates with the 50S ribosomal subunit.</text>
</comment>
<dbReference type="Pfam" id="PF01926">
    <property type="entry name" value="MMR_HSR1"/>
    <property type="match status" value="1"/>
</dbReference>
<dbReference type="Pfam" id="PF13167">
    <property type="entry name" value="GTP-bdg_N"/>
    <property type="match status" value="1"/>
</dbReference>
<evidence type="ECO:0000256" key="8">
    <source>
        <dbReference type="PIRSR" id="PIRSR006809-2"/>
    </source>
</evidence>
<dbReference type="Gene3D" id="3.40.50.300">
    <property type="entry name" value="P-loop containing nucleotide triphosphate hydrolases"/>
    <property type="match status" value="1"/>
</dbReference>
<feature type="coiled-coil region" evidence="9">
    <location>
        <begin position="165"/>
        <end position="199"/>
    </location>
</feature>
<dbReference type="CDD" id="cd01878">
    <property type="entry name" value="HflX"/>
    <property type="match status" value="1"/>
</dbReference>
<evidence type="ECO:0000256" key="5">
    <source>
        <dbReference type="ARBA" id="ARBA00023134"/>
    </source>
</evidence>
<dbReference type="GO" id="GO:0046872">
    <property type="term" value="F:metal ion binding"/>
    <property type="evidence" value="ECO:0007669"/>
    <property type="project" value="UniProtKB-KW"/>
</dbReference>
<reference evidence="12" key="1">
    <citation type="submission" date="2017-04" db="EMBL/GenBank/DDBJ databases">
        <title>Function of individual gut microbiota members based on whole genome sequencing of pure cultures obtained from chicken caecum.</title>
        <authorList>
            <person name="Medvecky M."/>
            <person name="Cejkova D."/>
            <person name="Polansky O."/>
            <person name="Karasova D."/>
            <person name="Kubasova T."/>
            <person name="Cizek A."/>
            <person name="Rychlik I."/>
        </authorList>
    </citation>
    <scope>NUCLEOTIDE SEQUENCE [LARGE SCALE GENOMIC DNA]</scope>
    <source>
        <strain evidence="12">An180</strain>
    </source>
</reference>
<accession>A0A1Y4LC52</accession>
<feature type="binding site" evidence="8">
    <location>
        <position position="239"/>
    </location>
    <ligand>
        <name>Mg(2+)</name>
        <dbReference type="ChEBI" id="CHEBI:18420"/>
    </ligand>
</feature>
<dbReference type="PANTHER" id="PTHR10229">
    <property type="entry name" value="GTP-BINDING PROTEIN HFLX"/>
    <property type="match status" value="1"/>
</dbReference>
<dbReference type="PIRSF" id="PIRSF006809">
    <property type="entry name" value="GTP-binding_hflX_prd"/>
    <property type="match status" value="1"/>
</dbReference>
<evidence type="ECO:0000259" key="10">
    <source>
        <dbReference type="PROSITE" id="PS51705"/>
    </source>
</evidence>
<feature type="binding site" evidence="7">
    <location>
        <begin position="325"/>
        <end position="328"/>
    </location>
    <ligand>
        <name>GTP</name>
        <dbReference type="ChEBI" id="CHEBI:37565"/>
    </ligand>
</feature>
<dbReference type="NCBIfam" id="TIGR03156">
    <property type="entry name" value="GTP_HflX"/>
    <property type="match status" value="1"/>
</dbReference>
<comment type="subcellular location">
    <subcellularLocation>
        <location evidence="6">Cytoplasm</location>
    </subcellularLocation>
    <text evidence="6">May associate with membranes.</text>
</comment>
<keyword evidence="9" id="KW-0175">Coiled coil</keyword>
<dbReference type="Pfam" id="PF16360">
    <property type="entry name" value="GTP-bdg_M"/>
    <property type="match status" value="1"/>
</dbReference>
<dbReference type="InterPro" id="IPR006073">
    <property type="entry name" value="GTP-bd"/>
</dbReference>
<dbReference type="InterPro" id="IPR027417">
    <property type="entry name" value="P-loop_NTPase"/>
</dbReference>
<dbReference type="InterPro" id="IPR025121">
    <property type="entry name" value="GTPase_HflX_N"/>
</dbReference>
<dbReference type="AlphaFoldDB" id="A0A1Y4LC52"/>
<name>A0A1Y4LC52_9FIRM</name>
<evidence type="ECO:0000256" key="4">
    <source>
        <dbReference type="ARBA" id="ARBA00022842"/>
    </source>
</evidence>
<dbReference type="FunFam" id="3.40.50.11060:FF:000001">
    <property type="entry name" value="GTPase HflX"/>
    <property type="match status" value="1"/>
</dbReference>